<evidence type="ECO:0000256" key="1">
    <source>
        <dbReference type="SAM" id="MobiDB-lite"/>
    </source>
</evidence>
<evidence type="ECO:0000313" key="4">
    <source>
        <dbReference type="Proteomes" id="UP000297713"/>
    </source>
</evidence>
<accession>A0A4Y8PGK3</accession>
<comment type="caution">
    <text evidence="3">The sequence shown here is derived from an EMBL/GenBank/DDBJ whole genome shotgun (WGS) entry which is preliminary data.</text>
</comment>
<dbReference type="RefSeq" id="WP_134439240.1">
    <property type="nucleotide sequence ID" value="NZ_CP065957.1"/>
</dbReference>
<protein>
    <submittedName>
        <fullName evidence="3">Uncharacterized protein</fullName>
    </submittedName>
</protein>
<reference evidence="3 4" key="1">
    <citation type="submission" date="2016-05" db="EMBL/GenBank/DDBJ databases">
        <title>Diversity and Homogeneity among Thermoacidophilic Verrucomicrobia Methanotrophs Linked with Geographical Origin.</title>
        <authorList>
            <person name="Erikstad H.-A."/>
            <person name="Smestad N.B."/>
            <person name="Ceballos R.M."/>
            <person name="Birkeland N.-K."/>
        </authorList>
    </citation>
    <scope>NUCLEOTIDE SEQUENCE [LARGE SCALE GENOMIC DNA]</scope>
    <source>
        <strain evidence="3 4">Phi</strain>
    </source>
</reference>
<feature type="chain" id="PRO_5021399663" evidence="2">
    <location>
        <begin position="23"/>
        <end position="140"/>
    </location>
</feature>
<dbReference type="OrthoDB" id="203761at2"/>
<dbReference type="AlphaFoldDB" id="A0A4Y8PGK3"/>
<proteinExistence type="predicted"/>
<feature type="signal peptide" evidence="2">
    <location>
        <begin position="1"/>
        <end position="22"/>
    </location>
</feature>
<sequence length="140" mass="16216">MKSILGFSLAFTMFLLPMTLLGKDTHCGCTERKIVIVNNGKVLSPTDPEALKILERVNQEIVSLEEWENDLWERLSQLESLFLEKQRELFKIQQELLKNLKKSTEPFWEEQKPNRKTLPQPKNNPIPFPQGQPILVSSGR</sequence>
<organism evidence="3 4">
    <name type="scientific">Methylacidiphilum caldifontis</name>
    <dbReference type="NCBI Taxonomy" id="2795386"/>
    <lineage>
        <taxon>Bacteria</taxon>
        <taxon>Pseudomonadati</taxon>
        <taxon>Verrucomicrobiota</taxon>
        <taxon>Methylacidiphilae</taxon>
        <taxon>Methylacidiphilales</taxon>
        <taxon>Methylacidiphilaceae</taxon>
        <taxon>Methylacidiphilum (ex Ratnadevi et al. 2023)</taxon>
    </lineage>
</organism>
<gene>
    <name evidence="3" type="ORF">A7Q10_04525</name>
</gene>
<dbReference type="Proteomes" id="UP000297713">
    <property type="component" value="Unassembled WGS sequence"/>
</dbReference>
<evidence type="ECO:0000313" key="3">
    <source>
        <dbReference type="EMBL" id="TFE71252.1"/>
    </source>
</evidence>
<name>A0A4Y8PGK3_9BACT</name>
<dbReference type="EMBL" id="LXQC01000079">
    <property type="protein sequence ID" value="TFE71252.1"/>
    <property type="molecule type" value="Genomic_DNA"/>
</dbReference>
<evidence type="ECO:0000256" key="2">
    <source>
        <dbReference type="SAM" id="SignalP"/>
    </source>
</evidence>
<keyword evidence="4" id="KW-1185">Reference proteome</keyword>
<feature type="region of interest" description="Disordered" evidence="1">
    <location>
        <begin position="107"/>
        <end position="140"/>
    </location>
</feature>
<keyword evidence="2" id="KW-0732">Signal</keyword>